<evidence type="ECO:0000313" key="1">
    <source>
        <dbReference type="EMBL" id="GAA1521567.1"/>
    </source>
</evidence>
<sequence length="212" mass="24578">MDAWVVEWLSADRIRKYIIAANHDDARALRLYEWNANLNAALLHDFANFEVGLRNLYDRGLRLSLRPAESHWLEPYPLQRLYPGSGKGNVRSRNDVARARFRVKVPHPSPGAIMAELTFGFWANMTARRLESTTWQYLKQVLPPRTDRQQLHESMVELNNTRNRVAHHEPADTGNVELTLRRMRRIATYVSPDFADYLDSKSKVRSITAARP</sequence>
<keyword evidence="2" id="KW-1185">Reference proteome</keyword>
<organism evidence="1 2">
    <name type="scientific">Brevibacterium permense</name>
    <dbReference type="NCBI Taxonomy" id="234834"/>
    <lineage>
        <taxon>Bacteria</taxon>
        <taxon>Bacillati</taxon>
        <taxon>Actinomycetota</taxon>
        <taxon>Actinomycetes</taxon>
        <taxon>Micrococcales</taxon>
        <taxon>Brevibacteriaceae</taxon>
        <taxon>Brevibacterium</taxon>
    </lineage>
</organism>
<accession>A0ABN2AM27</accession>
<reference evidence="1 2" key="1">
    <citation type="journal article" date="2019" name="Int. J. Syst. Evol. Microbiol.">
        <title>The Global Catalogue of Microorganisms (GCM) 10K type strain sequencing project: providing services to taxonomists for standard genome sequencing and annotation.</title>
        <authorList>
            <consortium name="The Broad Institute Genomics Platform"/>
            <consortium name="The Broad Institute Genome Sequencing Center for Infectious Disease"/>
            <person name="Wu L."/>
            <person name="Ma J."/>
        </authorList>
    </citation>
    <scope>NUCLEOTIDE SEQUENCE [LARGE SCALE GENOMIC DNA]</scope>
    <source>
        <strain evidence="1 2">JCM 13318</strain>
    </source>
</reference>
<comment type="caution">
    <text evidence="1">The sequence shown here is derived from an EMBL/GenBank/DDBJ whole genome shotgun (WGS) entry which is preliminary data.</text>
</comment>
<protein>
    <submittedName>
        <fullName evidence="1">Abi family protein</fullName>
    </submittedName>
</protein>
<name>A0ABN2AM27_9MICO</name>
<dbReference type="Proteomes" id="UP001500177">
    <property type="component" value="Unassembled WGS sequence"/>
</dbReference>
<evidence type="ECO:0000313" key="2">
    <source>
        <dbReference type="Proteomes" id="UP001500177"/>
    </source>
</evidence>
<proteinExistence type="predicted"/>
<dbReference type="EMBL" id="BAAALX010000013">
    <property type="protein sequence ID" value="GAA1521567.1"/>
    <property type="molecule type" value="Genomic_DNA"/>
</dbReference>
<dbReference type="RefSeq" id="WP_173157983.1">
    <property type="nucleotide sequence ID" value="NZ_BAAALX010000013.1"/>
</dbReference>
<gene>
    <name evidence="1" type="ORF">GCM10009690_26030</name>
</gene>